<dbReference type="PANTHER" id="PTHR14017">
    <property type="entry name" value="LYSINE-SPECIFIC DEMETHYLASE"/>
    <property type="match status" value="1"/>
</dbReference>
<dbReference type="InterPro" id="IPR051630">
    <property type="entry name" value="Corepressor-Demethylase"/>
</dbReference>
<comment type="caution">
    <text evidence="5">The sequence shown here is derived from an EMBL/GenBank/DDBJ whole genome shotgun (WGS) entry which is preliminary data.</text>
</comment>
<dbReference type="EMBL" id="JARBHB010000004">
    <property type="protein sequence ID" value="KAJ8886244.1"/>
    <property type="molecule type" value="Genomic_DNA"/>
</dbReference>
<dbReference type="SUPFAM" id="SSF48452">
    <property type="entry name" value="TPR-like"/>
    <property type="match status" value="1"/>
</dbReference>
<feature type="non-terminal residue" evidence="5">
    <location>
        <position position="164"/>
    </location>
</feature>
<name>A0ABQ9HPF3_9NEOP</name>
<keyword evidence="6" id="KW-1185">Reference proteome</keyword>
<evidence type="ECO:0000256" key="2">
    <source>
        <dbReference type="ARBA" id="ARBA00023242"/>
    </source>
</evidence>
<keyword evidence="2" id="KW-0539">Nucleus</keyword>
<sequence length="164" mass="17954">MSLARIDRARSSGPQWSSAPQPGAGVLYQQQNQPMDALQAYICAVQLDKTHTAAWTNLGKIHYASSVVLLLEFSLGSRNSTNVPCIVQIQVLYSSDHPHVVCALLDSASQESFATHLHFVLDLFVLHKITTNLLSVKISNVIHSVRLLKLATPFFMVIGADIST</sequence>
<feature type="region of interest" description="Disordered" evidence="4">
    <location>
        <begin position="1"/>
        <end position="23"/>
    </location>
</feature>
<comment type="subcellular location">
    <subcellularLocation>
        <location evidence="1">Nucleus</location>
    </subcellularLocation>
</comment>
<evidence type="ECO:0000256" key="4">
    <source>
        <dbReference type="SAM" id="MobiDB-lite"/>
    </source>
</evidence>
<dbReference type="Proteomes" id="UP001159363">
    <property type="component" value="Chromosome X"/>
</dbReference>
<comment type="similarity">
    <text evidence="3">Belongs to the UTX family.</text>
</comment>
<evidence type="ECO:0000313" key="5">
    <source>
        <dbReference type="EMBL" id="KAJ8886244.1"/>
    </source>
</evidence>
<protein>
    <submittedName>
        <fullName evidence="5">Uncharacterized protein</fullName>
    </submittedName>
</protein>
<reference evidence="5 6" key="1">
    <citation type="submission" date="2023-02" db="EMBL/GenBank/DDBJ databases">
        <title>LHISI_Scaffold_Assembly.</title>
        <authorList>
            <person name="Stuart O.P."/>
            <person name="Cleave R."/>
            <person name="Magrath M.J.L."/>
            <person name="Mikheyev A.S."/>
        </authorList>
    </citation>
    <scope>NUCLEOTIDE SEQUENCE [LARGE SCALE GENOMIC DNA]</scope>
    <source>
        <strain evidence="5">Daus_M_001</strain>
        <tissue evidence="5">Leg muscle</tissue>
    </source>
</reference>
<evidence type="ECO:0000256" key="1">
    <source>
        <dbReference type="ARBA" id="ARBA00004123"/>
    </source>
</evidence>
<organism evidence="5 6">
    <name type="scientific">Dryococelus australis</name>
    <dbReference type="NCBI Taxonomy" id="614101"/>
    <lineage>
        <taxon>Eukaryota</taxon>
        <taxon>Metazoa</taxon>
        <taxon>Ecdysozoa</taxon>
        <taxon>Arthropoda</taxon>
        <taxon>Hexapoda</taxon>
        <taxon>Insecta</taxon>
        <taxon>Pterygota</taxon>
        <taxon>Neoptera</taxon>
        <taxon>Polyneoptera</taxon>
        <taxon>Phasmatodea</taxon>
        <taxon>Verophasmatodea</taxon>
        <taxon>Anareolatae</taxon>
        <taxon>Phasmatidae</taxon>
        <taxon>Eurycanthinae</taxon>
        <taxon>Dryococelus</taxon>
    </lineage>
</organism>
<gene>
    <name evidence="5" type="ORF">PR048_012453</name>
</gene>
<dbReference type="PANTHER" id="PTHR14017:SF1">
    <property type="entry name" value="LD02225P"/>
    <property type="match status" value="1"/>
</dbReference>
<accession>A0ABQ9HPF3</accession>
<feature type="compositionally biased region" description="Basic and acidic residues" evidence="4">
    <location>
        <begin position="1"/>
        <end position="10"/>
    </location>
</feature>
<evidence type="ECO:0000256" key="3">
    <source>
        <dbReference type="ARBA" id="ARBA00034483"/>
    </source>
</evidence>
<proteinExistence type="inferred from homology"/>
<dbReference type="InterPro" id="IPR011990">
    <property type="entry name" value="TPR-like_helical_dom_sf"/>
</dbReference>
<evidence type="ECO:0000313" key="6">
    <source>
        <dbReference type="Proteomes" id="UP001159363"/>
    </source>
</evidence>
<dbReference type="Gene3D" id="1.25.40.10">
    <property type="entry name" value="Tetratricopeptide repeat domain"/>
    <property type="match status" value="1"/>
</dbReference>